<dbReference type="GO" id="GO:0005829">
    <property type="term" value="C:cytosol"/>
    <property type="evidence" value="ECO:0007669"/>
    <property type="project" value="TreeGrafter"/>
</dbReference>
<feature type="binding site" evidence="2">
    <location>
        <position position="36"/>
    </location>
    <ligand>
        <name>substrate</name>
    </ligand>
</feature>
<dbReference type="HAMAP" id="MF_00336">
    <property type="entry name" value="BioD"/>
    <property type="match status" value="1"/>
</dbReference>
<dbReference type="EMBL" id="PIUM01000017">
    <property type="protein sequence ID" value="PKU23800.1"/>
    <property type="molecule type" value="Genomic_DNA"/>
</dbReference>
<organism evidence="3 4">
    <name type="scientific">Telmatospirillum siberiense</name>
    <dbReference type="NCBI Taxonomy" id="382514"/>
    <lineage>
        <taxon>Bacteria</taxon>
        <taxon>Pseudomonadati</taxon>
        <taxon>Pseudomonadota</taxon>
        <taxon>Alphaproteobacteria</taxon>
        <taxon>Rhodospirillales</taxon>
        <taxon>Rhodospirillaceae</taxon>
        <taxon>Telmatospirillum</taxon>
    </lineage>
</organism>
<feature type="binding site" evidence="2">
    <location>
        <position position="43"/>
    </location>
    <ligand>
        <name>ATP</name>
        <dbReference type="ChEBI" id="CHEBI:30616"/>
    </ligand>
</feature>
<dbReference type="InterPro" id="IPR027417">
    <property type="entry name" value="P-loop_NTPase"/>
</dbReference>
<keyword evidence="2" id="KW-0479">Metal-binding</keyword>
<name>A0A2N3PTS7_9PROT</name>
<feature type="binding site" evidence="2">
    <location>
        <position position="43"/>
    </location>
    <ligand>
        <name>Mg(2+)</name>
        <dbReference type="ChEBI" id="CHEBI:18420"/>
    </ligand>
</feature>
<dbReference type="Proteomes" id="UP000233293">
    <property type="component" value="Unassembled WGS sequence"/>
</dbReference>
<gene>
    <name evidence="2 3" type="primary">bioD</name>
    <name evidence="3" type="ORF">CWS72_15040</name>
</gene>
<dbReference type="PANTHER" id="PTHR43210:SF5">
    <property type="entry name" value="DETHIOBIOTIN SYNTHETASE"/>
    <property type="match status" value="1"/>
</dbReference>
<reference evidence="4" key="1">
    <citation type="submission" date="2017-12" db="EMBL/GenBank/DDBJ databases">
        <title>Draft genome sequence of Telmatospirillum siberiense 26-4b1T, an acidotolerant peatland alphaproteobacterium potentially involved in sulfur cycling.</title>
        <authorList>
            <person name="Hausmann B."/>
            <person name="Pjevac P."/>
            <person name="Schreck K."/>
            <person name="Herbold C.W."/>
            <person name="Daims H."/>
            <person name="Wagner M."/>
            <person name="Pester M."/>
            <person name="Loy A."/>
        </authorList>
    </citation>
    <scope>NUCLEOTIDE SEQUENCE [LARGE SCALE GENOMIC DNA]</scope>
    <source>
        <strain evidence="4">26-4b1</strain>
    </source>
</reference>
<sequence length="204" mass="21770">MRGVFVTGTDTGIGKTMVAAWLVRSWRADYWKPVQSGIAEGLDADVVRRVAPETAIHPSAFMLNEPLSPDQAARLDGVAISLDDFHLPETSNSLVVEGAGGAMVPLNDRHMMIDLMARLGLPVVLVARSGLGTINHTLLTLEAMRHRGLAVAGVIMSGPPNDANRQAIEHFSGIGVVAQLPLLSGADGLPGHPPLTWRPWEIQP</sequence>
<dbReference type="GO" id="GO:0005524">
    <property type="term" value="F:ATP binding"/>
    <property type="evidence" value="ECO:0007669"/>
    <property type="project" value="UniProtKB-UniRule"/>
</dbReference>
<evidence type="ECO:0000256" key="1">
    <source>
        <dbReference type="ARBA" id="ARBA00022756"/>
    </source>
</evidence>
<feature type="binding site" evidence="2">
    <location>
        <position position="16"/>
    </location>
    <ligand>
        <name>Mg(2+)</name>
        <dbReference type="ChEBI" id="CHEBI:18420"/>
    </ligand>
</feature>
<comment type="pathway">
    <text evidence="2">Cofactor biosynthesis; biotin biosynthesis; biotin from 7,8-diaminononanoate: step 1/2.</text>
</comment>
<evidence type="ECO:0000313" key="4">
    <source>
        <dbReference type="Proteomes" id="UP000233293"/>
    </source>
</evidence>
<comment type="caution">
    <text evidence="2">Lacks conserved residue(s) required for the propagation of feature annotation.</text>
</comment>
<keyword evidence="4" id="KW-1185">Reference proteome</keyword>
<dbReference type="CDD" id="cd03109">
    <property type="entry name" value="DTBS"/>
    <property type="match status" value="1"/>
</dbReference>
<feature type="binding site" evidence="2">
    <location>
        <begin position="97"/>
        <end position="100"/>
    </location>
    <ligand>
        <name>ATP</name>
        <dbReference type="ChEBI" id="CHEBI:30616"/>
    </ligand>
</feature>
<dbReference type="EC" id="6.3.3.3" evidence="2"/>
<protein>
    <recommendedName>
        <fullName evidence="2">ATP-dependent dethiobiotin synthetase BioD</fullName>
        <ecNumber evidence="2">6.3.3.3</ecNumber>
    </recommendedName>
    <alternativeName>
        <fullName evidence="2">DTB synthetase</fullName>
        <shortName evidence="2">DTBS</shortName>
    </alternativeName>
    <alternativeName>
        <fullName evidence="2">Dethiobiotin synthase</fullName>
    </alternativeName>
</protein>
<keyword evidence="2" id="KW-0460">Magnesium</keyword>
<comment type="catalytic activity">
    <reaction evidence="2">
        <text>(7R,8S)-7,8-diammoniononanoate + CO2 + ATP = (4R,5S)-dethiobiotin + ADP + phosphate + 3 H(+)</text>
        <dbReference type="Rhea" id="RHEA:15805"/>
        <dbReference type="ChEBI" id="CHEBI:15378"/>
        <dbReference type="ChEBI" id="CHEBI:16526"/>
        <dbReference type="ChEBI" id="CHEBI:30616"/>
        <dbReference type="ChEBI" id="CHEBI:43474"/>
        <dbReference type="ChEBI" id="CHEBI:149469"/>
        <dbReference type="ChEBI" id="CHEBI:149473"/>
        <dbReference type="ChEBI" id="CHEBI:456216"/>
        <dbReference type="EC" id="6.3.3.3"/>
    </reaction>
</comment>
<comment type="function">
    <text evidence="2">Catalyzes a mechanistically unusual reaction, the ATP-dependent insertion of CO2 between the N7 and N8 nitrogen atoms of 7,8-diaminopelargonic acid (DAPA, also called 7,8-diammoniononanoate) to form a ureido ring.</text>
</comment>
<dbReference type="GO" id="GO:0000287">
    <property type="term" value="F:magnesium ion binding"/>
    <property type="evidence" value="ECO:0007669"/>
    <property type="project" value="UniProtKB-UniRule"/>
</dbReference>
<feature type="active site" evidence="2">
    <location>
        <position position="32"/>
    </location>
</feature>
<dbReference type="OrthoDB" id="9802097at2"/>
<dbReference type="RefSeq" id="WP_101251436.1">
    <property type="nucleotide sequence ID" value="NZ_PIUM01000017.1"/>
</dbReference>
<dbReference type="UniPathway" id="UPA00078">
    <property type="reaction ID" value="UER00161"/>
</dbReference>
<comment type="caution">
    <text evidence="3">The sequence shown here is derived from an EMBL/GenBank/DDBJ whole genome shotgun (WGS) entry which is preliminary data.</text>
</comment>
<keyword evidence="2" id="KW-0067">ATP-binding</keyword>
<comment type="similarity">
    <text evidence="2">Belongs to the dethiobiotin synthetase family.</text>
</comment>
<dbReference type="PIRSF" id="PIRSF006755">
    <property type="entry name" value="DTB_synth"/>
    <property type="match status" value="1"/>
</dbReference>
<dbReference type="GO" id="GO:0004141">
    <property type="term" value="F:dethiobiotin synthase activity"/>
    <property type="evidence" value="ECO:0007669"/>
    <property type="project" value="UniProtKB-UniRule"/>
</dbReference>
<evidence type="ECO:0000256" key="2">
    <source>
        <dbReference type="HAMAP-Rule" id="MF_00336"/>
    </source>
</evidence>
<evidence type="ECO:0000313" key="3">
    <source>
        <dbReference type="EMBL" id="PKU23800.1"/>
    </source>
</evidence>
<dbReference type="AlphaFoldDB" id="A0A2N3PTS7"/>
<keyword evidence="2" id="KW-0963">Cytoplasm</keyword>
<dbReference type="PANTHER" id="PTHR43210">
    <property type="entry name" value="DETHIOBIOTIN SYNTHETASE"/>
    <property type="match status" value="1"/>
</dbReference>
<dbReference type="NCBIfam" id="TIGR00347">
    <property type="entry name" value="bioD"/>
    <property type="match status" value="1"/>
</dbReference>
<dbReference type="Pfam" id="PF13500">
    <property type="entry name" value="AAA_26"/>
    <property type="match status" value="1"/>
</dbReference>
<keyword evidence="1 2" id="KW-0093">Biotin biosynthesis</keyword>
<comment type="subcellular location">
    <subcellularLocation>
        <location evidence="2">Cytoplasm</location>
    </subcellularLocation>
</comment>
<proteinExistence type="inferred from homology"/>
<accession>A0A2N3PTS7</accession>
<feature type="binding site" evidence="2">
    <location>
        <begin position="181"/>
        <end position="183"/>
    </location>
    <ligand>
        <name>ATP</name>
        <dbReference type="ChEBI" id="CHEBI:30616"/>
    </ligand>
</feature>
<feature type="binding site" evidence="2">
    <location>
        <position position="97"/>
    </location>
    <ligand>
        <name>Mg(2+)</name>
        <dbReference type="ChEBI" id="CHEBI:18420"/>
    </ligand>
</feature>
<dbReference type="GO" id="GO:0009102">
    <property type="term" value="P:biotin biosynthetic process"/>
    <property type="evidence" value="ECO:0007669"/>
    <property type="project" value="UniProtKB-UniRule"/>
</dbReference>
<dbReference type="InterPro" id="IPR004472">
    <property type="entry name" value="DTB_synth_BioD"/>
</dbReference>
<keyword evidence="2" id="KW-0547">Nucleotide-binding</keyword>
<keyword evidence="2" id="KW-0436">Ligase</keyword>
<dbReference type="Gene3D" id="3.40.50.300">
    <property type="entry name" value="P-loop containing nucleotide triphosphate hydrolases"/>
    <property type="match status" value="1"/>
</dbReference>
<dbReference type="SUPFAM" id="SSF52540">
    <property type="entry name" value="P-loop containing nucleoside triphosphate hydrolases"/>
    <property type="match status" value="1"/>
</dbReference>
<comment type="cofactor">
    <cofactor evidence="2">
        <name>Mg(2+)</name>
        <dbReference type="ChEBI" id="CHEBI:18420"/>
    </cofactor>
</comment>
<comment type="subunit">
    <text evidence="2">Homodimer.</text>
</comment>